<evidence type="ECO:0000256" key="1">
    <source>
        <dbReference type="ARBA" id="ARBA00022448"/>
    </source>
</evidence>
<dbReference type="Gene3D" id="3.40.50.300">
    <property type="entry name" value="P-loop containing nucleotide triphosphate hydrolases"/>
    <property type="match status" value="1"/>
</dbReference>
<dbReference type="GO" id="GO:0022857">
    <property type="term" value="F:transmembrane transporter activity"/>
    <property type="evidence" value="ECO:0007669"/>
    <property type="project" value="TreeGrafter"/>
</dbReference>
<dbReference type="OrthoDB" id="273392at2"/>
<accession>A0A517QWU8</accession>
<evidence type="ECO:0000256" key="3">
    <source>
        <dbReference type="ARBA" id="ARBA00022840"/>
    </source>
</evidence>
<dbReference type="PROSITE" id="PS50893">
    <property type="entry name" value="ABC_TRANSPORTER_2"/>
    <property type="match status" value="1"/>
</dbReference>
<dbReference type="RefSeq" id="WP_145362371.1">
    <property type="nucleotide sequence ID" value="NZ_CP036268.1"/>
</dbReference>
<dbReference type="EC" id="3.6.3.-" evidence="6"/>
<dbReference type="PANTHER" id="PTHR24220:SF86">
    <property type="entry name" value="ABC TRANSPORTER ABCH.1"/>
    <property type="match status" value="1"/>
</dbReference>
<proteinExistence type="inferred from homology"/>
<protein>
    <submittedName>
        <fullName evidence="6">ABC transporter ATP-binding protein</fullName>
        <ecNumber evidence="6">3.6.3.-</ecNumber>
    </submittedName>
</protein>
<dbReference type="GO" id="GO:0098796">
    <property type="term" value="C:membrane protein complex"/>
    <property type="evidence" value="ECO:0007669"/>
    <property type="project" value="UniProtKB-ARBA"/>
</dbReference>
<organism evidence="6 7">
    <name type="scientific">Stratiformator vulcanicus</name>
    <dbReference type="NCBI Taxonomy" id="2527980"/>
    <lineage>
        <taxon>Bacteria</taxon>
        <taxon>Pseudomonadati</taxon>
        <taxon>Planctomycetota</taxon>
        <taxon>Planctomycetia</taxon>
        <taxon>Planctomycetales</taxon>
        <taxon>Planctomycetaceae</taxon>
        <taxon>Stratiformator</taxon>
    </lineage>
</organism>
<dbReference type="InterPro" id="IPR003439">
    <property type="entry name" value="ABC_transporter-like_ATP-bd"/>
</dbReference>
<dbReference type="InterPro" id="IPR017911">
    <property type="entry name" value="MacB-like_ATP-bd"/>
</dbReference>
<dbReference type="PROSITE" id="PS00211">
    <property type="entry name" value="ABC_TRANSPORTER_1"/>
    <property type="match status" value="1"/>
</dbReference>
<evidence type="ECO:0000256" key="4">
    <source>
        <dbReference type="ARBA" id="ARBA00038388"/>
    </source>
</evidence>
<evidence type="ECO:0000259" key="5">
    <source>
        <dbReference type="PROSITE" id="PS50893"/>
    </source>
</evidence>
<evidence type="ECO:0000313" key="7">
    <source>
        <dbReference type="Proteomes" id="UP000317318"/>
    </source>
</evidence>
<dbReference type="SUPFAM" id="SSF52540">
    <property type="entry name" value="P-loop containing nucleoside triphosphate hydrolases"/>
    <property type="match status" value="1"/>
</dbReference>
<dbReference type="AlphaFoldDB" id="A0A517QWU8"/>
<sequence length="240" mass="26155">MTGTADFVTTENAAEVVQLEKTYDLGEVKVHALRGVTLEFPRGDFVAIMGTSGSGKSTLLNLLGALDRATSGHYYLGGTDVSLLTDDELSAIRNDHIGFIFQSYNLIPQYTVVENIELPLTYRSGGKVTPDDHDRIIDLAGRVGLSQRLDHRPFQLSGGQQQRVAIARALVNDPEIILADEPTGNLDSATEEDILRLLEQLNAEGRTIIMVTHEDAVAERAKRQIHMKDGVVAGEGLFKG</sequence>
<dbReference type="FunFam" id="3.40.50.300:FF:000032">
    <property type="entry name" value="Export ABC transporter ATP-binding protein"/>
    <property type="match status" value="1"/>
</dbReference>
<keyword evidence="3 6" id="KW-0067">ATP-binding</keyword>
<dbReference type="Proteomes" id="UP000317318">
    <property type="component" value="Chromosome"/>
</dbReference>
<dbReference type="CDD" id="cd03255">
    <property type="entry name" value="ABC_MJ0796_LolCDE_FtsE"/>
    <property type="match status" value="1"/>
</dbReference>
<comment type="similarity">
    <text evidence="4">Belongs to the ABC transporter superfamily. Macrolide exporter (TC 3.A.1.122) family.</text>
</comment>
<gene>
    <name evidence="6" type="ORF">Pan189_05010</name>
</gene>
<reference evidence="6 7" key="1">
    <citation type="submission" date="2019-02" db="EMBL/GenBank/DDBJ databases">
        <title>Deep-cultivation of Planctomycetes and their phenomic and genomic characterization uncovers novel biology.</title>
        <authorList>
            <person name="Wiegand S."/>
            <person name="Jogler M."/>
            <person name="Boedeker C."/>
            <person name="Pinto D."/>
            <person name="Vollmers J."/>
            <person name="Rivas-Marin E."/>
            <person name="Kohn T."/>
            <person name="Peeters S.H."/>
            <person name="Heuer A."/>
            <person name="Rast P."/>
            <person name="Oberbeckmann S."/>
            <person name="Bunk B."/>
            <person name="Jeske O."/>
            <person name="Meyerdierks A."/>
            <person name="Storesund J.E."/>
            <person name="Kallscheuer N."/>
            <person name="Luecker S."/>
            <person name="Lage O.M."/>
            <person name="Pohl T."/>
            <person name="Merkel B.J."/>
            <person name="Hornburger P."/>
            <person name="Mueller R.-W."/>
            <person name="Bruemmer F."/>
            <person name="Labrenz M."/>
            <person name="Spormann A.M."/>
            <person name="Op den Camp H."/>
            <person name="Overmann J."/>
            <person name="Amann R."/>
            <person name="Jetten M.S.M."/>
            <person name="Mascher T."/>
            <person name="Medema M.H."/>
            <person name="Devos D.P."/>
            <person name="Kaster A.-K."/>
            <person name="Ovreas L."/>
            <person name="Rohde M."/>
            <person name="Galperin M.Y."/>
            <person name="Jogler C."/>
        </authorList>
    </citation>
    <scope>NUCLEOTIDE SEQUENCE [LARGE SCALE GENOMIC DNA]</scope>
    <source>
        <strain evidence="6 7">Pan189</strain>
    </source>
</reference>
<keyword evidence="1" id="KW-0813">Transport</keyword>
<evidence type="ECO:0000256" key="2">
    <source>
        <dbReference type="ARBA" id="ARBA00022741"/>
    </source>
</evidence>
<keyword evidence="7" id="KW-1185">Reference proteome</keyword>
<dbReference type="InterPro" id="IPR027417">
    <property type="entry name" value="P-loop_NTPase"/>
</dbReference>
<dbReference type="InterPro" id="IPR003593">
    <property type="entry name" value="AAA+_ATPase"/>
</dbReference>
<evidence type="ECO:0000313" key="6">
    <source>
        <dbReference type="EMBL" id="QDT36146.1"/>
    </source>
</evidence>
<feature type="domain" description="ABC transporter" evidence="5">
    <location>
        <begin position="17"/>
        <end position="240"/>
    </location>
</feature>
<dbReference type="GO" id="GO:0016887">
    <property type="term" value="F:ATP hydrolysis activity"/>
    <property type="evidence" value="ECO:0007669"/>
    <property type="project" value="InterPro"/>
</dbReference>
<dbReference type="KEGG" id="svp:Pan189_05010"/>
<dbReference type="InterPro" id="IPR017871">
    <property type="entry name" value="ABC_transporter-like_CS"/>
</dbReference>
<dbReference type="EMBL" id="CP036268">
    <property type="protein sequence ID" value="QDT36146.1"/>
    <property type="molecule type" value="Genomic_DNA"/>
</dbReference>
<dbReference type="GO" id="GO:0005524">
    <property type="term" value="F:ATP binding"/>
    <property type="evidence" value="ECO:0007669"/>
    <property type="project" value="UniProtKB-KW"/>
</dbReference>
<name>A0A517QWU8_9PLAN</name>
<dbReference type="SMART" id="SM00382">
    <property type="entry name" value="AAA"/>
    <property type="match status" value="1"/>
</dbReference>
<dbReference type="GO" id="GO:0005886">
    <property type="term" value="C:plasma membrane"/>
    <property type="evidence" value="ECO:0007669"/>
    <property type="project" value="TreeGrafter"/>
</dbReference>
<dbReference type="Pfam" id="PF00005">
    <property type="entry name" value="ABC_tran"/>
    <property type="match status" value="1"/>
</dbReference>
<dbReference type="PANTHER" id="PTHR24220">
    <property type="entry name" value="IMPORT ATP-BINDING PROTEIN"/>
    <property type="match status" value="1"/>
</dbReference>
<keyword evidence="2" id="KW-0547">Nucleotide-binding</keyword>
<keyword evidence="6" id="KW-0378">Hydrolase</keyword>
<dbReference type="InterPro" id="IPR015854">
    <property type="entry name" value="ABC_transpr_LolD-like"/>
</dbReference>